<dbReference type="Proteomes" id="UP000807025">
    <property type="component" value="Unassembled WGS sequence"/>
</dbReference>
<organism evidence="1 2">
    <name type="scientific">Pleurotus eryngii</name>
    <name type="common">Boletus of the steppes</name>
    <dbReference type="NCBI Taxonomy" id="5323"/>
    <lineage>
        <taxon>Eukaryota</taxon>
        <taxon>Fungi</taxon>
        <taxon>Dikarya</taxon>
        <taxon>Basidiomycota</taxon>
        <taxon>Agaricomycotina</taxon>
        <taxon>Agaricomycetes</taxon>
        <taxon>Agaricomycetidae</taxon>
        <taxon>Agaricales</taxon>
        <taxon>Pleurotineae</taxon>
        <taxon>Pleurotaceae</taxon>
        <taxon>Pleurotus</taxon>
    </lineage>
</organism>
<protein>
    <submittedName>
        <fullName evidence="1">Uncharacterized protein</fullName>
    </submittedName>
</protein>
<sequence>MPPIKREEMNIRPLTRAETRFLREWVPEYRIAKGEGSTQTEVFLDRFWLMWFDRFPLKFPEALEDPDLTEWRRGKQKERVLETLYWLNLTVKQT</sequence>
<evidence type="ECO:0000313" key="1">
    <source>
        <dbReference type="EMBL" id="KAF9502211.1"/>
    </source>
</evidence>
<comment type="caution">
    <text evidence="1">The sequence shown here is derived from an EMBL/GenBank/DDBJ whole genome shotgun (WGS) entry which is preliminary data.</text>
</comment>
<reference evidence="1" key="1">
    <citation type="submission" date="2020-11" db="EMBL/GenBank/DDBJ databases">
        <authorList>
            <consortium name="DOE Joint Genome Institute"/>
            <person name="Ahrendt S."/>
            <person name="Riley R."/>
            <person name="Andreopoulos W."/>
            <person name="Labutti K."/>
            <person name="Pangilinan J."/>
            <person name="Ruiz-Duenas F.J."/>
            <person name="Barrasa J.M."/>
            <person name="Sanchez-Garcia M."/>
            <person name="Camarero S."/>
            <person name="Miyauchi S."/>
            <person name="Serrano A."/>
            <person name="Linde D."/>
            <person name="Babiker R."/>
            <person name="Drula E."/>
            <person name="Ayuso-Fernandez I."/>
            <person name="Pacheco R."/>
            <person name="Padilla G."/>
            <person name="Ferreira P."/>
            <person name="Barriuso J."/>
            <person name="Kellner H."/>
            <person name="Castanera R."/>
            <person name="Alfaro M."/>
            <person name="Ramirez L."/>
            <person name="Pisabarro A.G."/>
            <person name="Kuo A."/>
            <person name="Tritt A."/>
            <person name="Lipzen A."/>
            <person name="He G."/>
            <person name="Yan M."/>
            <person name="Ng V."/>
            <person name="Cullen D."/>
            <person name="Martin F."/>
            <person name="Rosso M.-N."/>
            <person name="Henrissat B."/>
            <person name="Hibbett D."/>
            <person name="Martinez A.T."/>
            <person name="Grigoriev I.V."/>
        </authorList>
    </citation>
    <scope>NUCLEOTIDE SEQUENCE</scope>
    <source>
        <strain evidence="1">ATCC 90797</strain>
    </source>
</reference>
<dbReference type="OrthoDB" id="10611394at2759"/>
<name>A0A9P6AA90_PLEER</name>
<gene>
    <name evidence="1" type="ORF">BDN71DRAFT_1500357</name>
</gene>
<evidence type="ECO:0000313" key="2">
    <source>
        <dbReference type="Proteomes" id="UP000807025"/>
    </source>
</evidence>
<keyword evidence="2" id="KW-1185">Reference proteome</keyword>
<dbReference type="EMBL" id="MU154521">
    <property type="protein sequence ID" value="KAF9502211.1"/>
    <property type="molecule type" value="Genomic_DNA"/>
</dbReference>
<dbReference type="AlphaFoldDB" id="A0A9P6AA90"/>
<accession>A0A9P6AA90</accession>
<proteinExistence type="predicted"/>